<evidence type="ECO:0000313" key="2">
    <source>
        <dbReference type="RefSeq" id="XP_018011386.1"/>
    </source>
</evidence>
<name>A0A8B7NCW6_HYAAZ</name>
<dbReference type="Proteomes" id="UP000694843">
    <property type="component" value="Unplaced"/>
</dbReference>
<gene>
    <name evidence="2" type="primary">LOC108668652</name>
</gene>
<dbReference type="GeneID" id="108668652"/>
<keyword evidence="1" id="KW-1185">Reference proteome</keyword>
<proteinExistence type="predicted"/>
<feature type="non-terminal residue" evidence="2">
    <location>
        <position position="1"/>
    </location>
</feature>
<sequence length="332" mass="36887">TARAVSQVIAKLQSNNGSNVSAQWPQLQHRMRDAGATARDWRDAMHYRQPRATARDWRDAMHCCPPRATARDWRDATQCRPLEVTVANKAAQCSLKEDGKFMIKSECDLDGVAMMLPHAPCTTLAVEASPQVLRTAGWHKIVQLHRGDLRLNLLDWETGFQPCDDVLESLLGSKPRIKGFKGCIRTFTGITALAQIASAAEYLHIRLEAPLDLRPLPRKCRYLRIYVPLTSTAMLAVPLPDLPSPHLTVLGAAAGSVEAVAQTVLAYAPSSKWYSDIALHYPELSEEEERRLLTLLHEAGIRTNNAGTTRCEGHNKKRRLIICNEPPTTPPP</sequence>
<organism evidence="1 2">
    <name type="scientific">Hyalella azteca</name>
    <name type="common">Amphipod</name>
    <dbReference type="NCBI Taxonomy" id="294128"/>
    <lineage>
        <taxon>Eukaryota</taxon>
        <taxon>Metazoa</taxon>
        <taxon>Ecdysozoa</taxon>
        <taxon>Arthropoda</taxon>
        <taxon>Crustacea</taxon>
        <taxon>Multicrustacea</taxon>
        <taxon>Malacostraca</taxon>
        <taxon>Eumalacostraca</taxon>
        <taxon>Peracarida</taxon>
        <taxon>Amphipoda</taxon>
        <taxon>Senticaudata</taxon>
        <taxon>Talitrida</taxon>
        <taxon>Talitroidea</taxon>
        <taxon>Hyalellidae</taxon>
        <taxon>Hyalella</taxon>
    </lineage>
</organism>
<dbReference type="AlphaFoldDB" id="A0A8B7NCW6"/>
<reference evidence="2" key="1">
    <citation type="submission" date="2025-08" db="UniProtKB">
        <authorList>
            <consortium name="RefSeq"/>
        </authorList>
    </citation>
    <scope>IDENTIFICATION</scope>
    <source>
        <tissue evidence="2">Whole organism</tissue>
    </source>
</reference>
<accession>A0A8B7NCW6</accession>
<evidence type="ECO:0000313" key="1">
    <source>
        <dbReference type="Proteomes" id="UP000694843"/>
    </source>
</evidence>
<protein>
    <submittedName>
        <fullName evidence="2">Uncharacterized protein LOC108668652</fullName>
    </submittedName>
</protein>
<dbReference type="RefSeq" id="XP_018011386.1">
    <property type="nucleotide sequence ID" value="XM_018155897.2"/>
</dbReference>
<dbReference type="KEGG" id="hazt:108668652"/>